<dbReference type="InterPro" id="IPR007362">
    <property type="entry name" value="DUF429"/>
</dbReference>
<dbReference type="Proteomes" id="UP000002008">
    <property type="component" value="Chromosome"/>
</dbReference>
<dbReference type="EnsemblBacteria" id="ABY34643">
    <property type="protein sequence ID" value="ABY34643"/>
    <property type="gene ID" value="Caur_1415"/>
</dbReference>
<organism evidence="1 2">
    <name type="scientific">Chloroflexus aurantiacus (strain ATCC 29366 / DSM 635 / J-10-fl)</name>
    <dbReference type="NCBI Taxonomy" id="324602"/>
    <lineage>
        <taxon>Bacteria</taxon>
        <taxon>Bacillati</taxon>
        <taxon>Chloroflexota</taxon>
        <taxon>Chloroflexia</taxon>
        <taxon>Chloroflexales</taxon>
        <taxon>Chloroflexineae</taxon>
        <taxon>Chloroflexaceae</taxon>
        <taxon>Chloroflexus</taxon>
    </lineage>
</organism>
<accession>A9WA84</accession>
<dbReference type="HOGENOM" id="CLU_065544_0_0_0"/>
<dbReference type="Pfam" id="PF04250">
    <property type="entry name" value="DUF429"/>
    <property type="match status" value="1"/>
</dbReference>
<dbReference type="KEGG" id="cau:Caur_1415"/>
<protein>
    <recommendedName>
        <fullName evidence="3">DUF429 domain-containing protein</fullName>
    </recommendedName>
</protein>
<dbReference type="AlphaFoldDB" id="A9WA84"/>
<evidence type="ECO:0008006" key="3">
    <source>
        <dbReference type="Google" id="ProtNLM"/>
    </source>
</evidence>
<proteinExistence type="predicted"/>
<dbReference type="RefSeq" id="WP_012257299.1">
    <property type="nucleotide sequence ID" value="NC_010175.1"/>
</dbReference>
<dbReference type="PIRSF" id="PIRSF018008">
    <property type="entry name" value="UCP018008"/>
    <property type="match status" value="1"/>
</dbReference>
<evidence type="ECO:0000313" key="1">
    <source>
        <dbReference type="EMBL" id="ABY34643.1"/>
    </source>
</evidence>
<dbReference type="PATRIC" id="fig|324602.8.peg.1610"/>
<gene>
    <name evidence="1" type="ordered locus">Caur_1415</name>
</gene>
<dbReference type="InterPro" id="IPR008306">
    <property type="entry name" value="UCP018008"/>
</dbReference>
<dbReference type="EMBL" id="CP000909">
    <property type="protein sequence ID" value="ABY34643.1"/>
    <property type="molecule type" value="Genomic_DNA"/>
</dbReference>
<name>A9WA84_CHLAA</name>
<sequence>MNVPPTTIYLGLDLAWSERNPSGLAAAWGTPSGAHLIVRPHHLKTTAEIVATIRATCGDAPAILAIDAPLLVPNETGRRLAEAELAAAFRQYHAGPHPANRQLLRRYGGLRGEEIIAALASDGFCYTPTIESGGGGRLIVEVFPHPATIVLFGLPRILQYKARQGRSLVSRRHELRRYLDLLGSLIHADPPLIGVDRIWEKVDLSDTGATALKAIEDEADAVLCAYIALYGHRWGAARCRSFGTVDGGAIFTPYWYEQKTPAAPINQG</sequence>
<reference evidence="2" key="1">
    <citation type="journal article" date="2011" name="BMC Genomics">
        <title>Complete genome sequence of the filamentous anoxygenic phototrophic bacterium Chloroflexus aurantiacus.</title>
        <authorList>
            <person name="Tang K.H."/>
            <person name="Barry K."/>
            <person name="Chertkov O."/>
            <person name="Dalin E."/>
            <person name="Han C.S."/>
            <person name="Hauser L.J."/>
            <person name="Honchak B.M."/>
            <person name="Karbach L.E."/>
            <person name="Land M.L."/>
            <person name="Lapidus A."/>
            <person name="Larimer F.W."/>
            <person name="Mikhailova N."/>
            <person name="Pitluck S."/>
            <person name="Pierson B.K."/>
            <person name="Blankenship R.E."/>
        </authorList>
    </citation>
    <scope>NUCLEOTIDE SEQUENCE [LARGE SCALE GENOMIC DNA]</scope>
    <source>
        <strain evidence="2">ATCC 29366 / DSM 635 / J-10-fl</strain>
    </source>
</reference>
<dbReference type="InParanoid" id="A9WA84"/>
<dbReference type="STRING" id="324602.Caur_1415"/>
<evidence type="ECO:0000313" key="2">
    <source>
        <dbReference type="Proteomes" id="UP000002008"/>
    </source>
</evidence>
<dbReference type="eggNOG" id="COG4328">
    <property type="taxonomic scope" value="Bacteria"/>
</dbReference>
<keyword evidence="2" id="KW-1185">Reference proteome</keyword>